<dbReference type="InterPro" id="IPR036322">
    <property type="entry name" value="WD40_repeat_dom_sf"/>
</dbReference>
<evidence type="ECO:0000256" key="1">
    <source>
        <dbReference type="ARBA" id="ARBA00022574"/>
    </source>
</evidence>
<reference evidence="4 5" key="1">
    <citation type="journal article" date="2014" name="Mol. Plant">
        <title>Chromosome Scale Genome Assembly and Transcriptome Profiling of Nannochloropsis gaditana in Nitrogen Depletion.</title>
        <authorList>
            <person name="Corteggiani Carpinelli E."/>
            <person name="Telatin A."/>
            <person name="Vitulo N."/>
            <person name="Forcato C."/>
            <person name="D'Angelo M."/>
            <person name="Schiavon R."/>
            <person name="Vezzi A."/>
            <person name="Giacometti G.M."/>
            <person name="Morosinotto T."/>
            <person name="Valle G."/>
        </authorList>
    </citation>
    <scope>NUCLEOTIDE SEQUENCE [LARGE SCALE GENOMIC DNA]</scope>
    <source>
        <strain evidence="4 5">B-31</strain>
    </source>
</reference>
<dbReference type="PANTHER" id="PTHR22847:SF637">
    <property type="entry name" value="WD REPEAT DOMAIN 5B"/>
    <property type="match status" value="1"/>
</dbReference>
<organism evidence="4 5">
    <name type="scientific">Nannochloropsis gaditana</name>
    <dbReference type="NCBI Taxonomy" id="72520"/>
    <lineage>
        <taxon>Eukaryota</taxon>
        <taxon>Sar</taxon>
        <taxon>Stramenopiles</taxon>
        <taxon>Ochrophyta</taxon>
        <taxon>Eustigmatophyceae</taxon>
        <taxon>Eustigmatales</taxon>
        <taxon>Monodopsidaceae</taxon>
        <taxon>Nannochloropsis</taxon>
    </lineage>
</organism>
<gene>
    <name evidence="4" type="ORF">Naga_100078g4</name>
</gene>
<feature type="repeat" description="WD" evidence="3">
    <location>
        <begin position="295"/>
        <end position="335"/>
    </location>
</feature>
<feature type="repeat" description="WD" evidence="3">
    <location>
        <begin position="252"/>
        <end position="293"/>
    </location>
</feature>
<dbReference type="EMBL" id="AZIL01000690">
    <property type="protein sequence ID" value="EWM26320.1"/>
    <property type="molecule type" value="Genomic_DNA"/>
</dbReference>
<evidence type="ECO:0000313" key="4">
    <source>
        <dbReference type="EMBL" id="EWM26320.1"/>
    </source>
</evidence>
<dbReference type="SMART" id="SM00320">
    <property type="entry name" value="WD40"/>
    <property type="match status" value="8"/>
</dbReference>
<dbReference type="Pfam" id="PF00400">
    <property type="entry name" value="WD40"/>
    <property type="match status" value="4"/>
</dbReference>
<dbReference type="PROSITE" id="PS50294">
    <property type="entry name" value="WD_REPEATS_REGION"/>
    <property type="match status" value="1"/>
</dbReference>
<dbReference type="OrthoDB" id="256303at2759"/>
<comment type="caution">
    <text evidence="4">The sequence shown here is derived from an EMBL/GenBank/DDBJ whole genome shotgun (WGS) entry which is preliminary data.</text>
</comment>
<dbReference type="AlphaFoldDB" id="W7TH44"/>
<dbReference type="Proteomes" id="UP000019335">
    <property type="component" value="Chromosome 9"/>
</dbReference>
<dbReference type="InterPro" id="IPR015943">
    <property type="entry name" value="WD40/YVTN_repeat-like_dom_sf"/>
</dbReference>
<dbReference type="PRINTS" id="PR00320">
    <property type="entry name" value="GPROTEINBRPT"/>
</dbReference>
<proteinExistence type="predicted"/>
<keyword evidence="1 3" id="KW-0853">WD repeat</keyword>
<dbReference type="InterPro" id="IPR019775">
    <property type="entry name" value="WD40_repeat_CS"/>
</dbReference>
<dbReference type="PANTHER" id="PTHR22847">
    <property type="entry name" value="WD40 REPEAT PROTEIN"/>
    <property type="match status" value="1"/>
</dbReference>
<accession>W7TH44</accession>
<evidence type="ECO:0000256" key="3">
    <source>
        <dbReference type="PROSITE-ProRule" id="PRU00221"/>
    </source>
</evidence>
<keyword evidence="2" id="KW-0677">Repeat</keyword>
<keyword evidence="5" id="KW-1185">Reference proteome</keyword>
<dbReference type="Gene3D" id="2.130.10.10">
    <property type="entry name" value="YVTN repeat-like/Quinoprotein amine dehydrogenase"/>
    <property type="match status" value="2"/>
</dbReference>
<dbReference type="SUPFAM" id="SSF50978">
    <property type="entry name" value="WD40 repeat-like"/>
    <property type="match status" value="1"/>
</dbReference>
<evidence type="ECO:0000256" key="2">
    <source>
        <dbReference type="ARBA" id="ARBA00022737"/>
    </source>
</evidence>
<dbReference type="InterPro" id="IPR020472">
    <property type="entry name" value="WD40_PAC1"/>
</dbReference>
<feature type="repeat" description="WD" evidence="3">
    <location>
        <begin position="185"/>
        <end position="226"/>
    </location>
</feature>
<sequence>MSSPSLSCSRKIPSCTGVGTHPTLPSIRGRITALKTRQPRIMPPETLFPMGYHHTGPMHRSFARGPLNGAGEMCDASDRPLLCLSLSKDEEELVVGSADHALYAYNLQTCKPTRKLYSKAHGHIDWVTCVVHMDNGQVLSGGGDGKICVWPPSRLSPSSFPLKHNEDGAYKRPACPNRLTHCQDLDGHASSVSKILPVPESDMAFSGSYDGLIKLWNLTSKQALTFDAEGRSTKSNWSFGKNGVASDHSLSRCGTLDPVLDFAFDTEQKQLMSGTRKGNCKVWDLHTAKQIGTVRAAHRGPVTCLTRWSASIMVTGGQDGVVKVWDTRRGMPLVTQAVCCHVNPVQGTSSAVSCLEKTGGLLATGGADKRVCLLDPRRNFQTLHVFDHHQAPIYTLRYAISAESPVLFSGAGDGTVHCVNLLSNAVLYGLHPTWGPVRALATTTHLQADKKLVAAGEDGKVVIFRF</sequence>
<dbReference type="GO" id="GO:0048188">
    <property type="term" value="C:Set1C/COMPASS complex"/>
    <property type="evidence" value="ECO:0007669"/>
    <property type="project" value="TreeGrafter"/>
</dbReference>
<dbReference type="PROSITE" id="PS50082">
    <property type="entry name" value="WD_REPEATS_2"/>
    <property type="match status" value="3"/>
</dbReference>
<name>W7TH44_9STRA</name>
<dbReference type="PROSITE" id="PS00678">
    <property type="entry name" value="WD_REPEATS_1"/>
    <property type="match status" value="2"/>
</dbReference>
<dbReference type="InterPro" id="IPR001680">
    <property type="entry name" value="WD40_rpt"/>
</dbReference>
<evidence type="ECO:0000313" key="5">
    <source>
        <dbReference type="Proteomes" id="UP000019335"/>
    </source>
</evidence>
<dbReference type="GO" id="GO:0042393">
    <property type="term" value="F:histone binding"/>
    <property type="evidence" value="ECO:0007669"/>
    <property type="project" value="TreeGrafter"/>
</dbReference>
<protein>
    <submittedName>
        <fullName evidence="4">WD40 repeat containing protein</fullName>
    </submittedName>
</protein>